<feature type="compositionally biased region" description="Basic residues" evidence="11">
    <location>
        <begin position="26"/>
        <end position="37"/>
    </location>
</feature>
<evidence type="ECO:0000256" key="6">
    <source>
        <dbReference type="ARBA" id="ARBA00023155"/>
    </source>
</evidence>
<dbReference type="PROSITE" id="PS50071">
    <property type="entry name" value="HOMEOBOX_2"/>
    <property type="match status" value="1"/>
</dbReference>
<keyword evidence="7" id="KW-0804">Transcription</keyword>
<proteinExistence type="inferred from homology"/>
<keyword evidence="6 9" id="KW-0371">Homeobox</keyword>
<dbReference type="PANTHER" id="PTHR45654">
    <property type="entry name" value="HOMEOBOX-LEUCINE ZIPPER PROTEIN MERISTEM L1"/>
    <property type="match status" value="1"/>
</dbReference>
<dbReference type="AlphaFoldDB" id="A0A067KI17"/>
<reference evidence="13 14" key="1">
    <citation type="journal article" date="2014" name="PLoS ONE">
        <title>Global Analysis of Gene Expression Profiles in Physic Nut (Jatropha curcas L.) Seedlings Exposed to Salt Stress.</title>
        <authorList>
            <person name="Zhang L."/>
            <person name="Zhang C."/>
            <person name="Wu P."/>
            <person name="Chen Y."/>
            <person name="Li M."/>
            <person name="Jiang H."/>
            <person name="Wu G."/>
        </authorList>
    </citation>
    <scope>NUCLEOTIDE SEQUENCE [LARGE SCALE GENOMIC DNA]</scope>
    <source>
        <strain evidence="14">cv. GZQX0401</strain>
        <tissue evidence="13">Young leaves</tissue>
    </source>
</reference>
<evidence type="ECO:0000259" key="12">
    <source>
        <dbReference type="PROSITE" id="PS50071"/>
    </source>
</evidence>
<dbReference type="PRINTS" id="PR00031">
    <property type="entry name" value="HTHREPRESSR"/>
</dbReference>
<evidence type="ECO:0000256" key="3">
    <source>
        <dbReference type="ARBA" id="ARBA00023015"/>
    </source>
</evidence>
<evidence type="ECO:0000256" key="10">
    <source>
        <dbReference type="RuleBase" id="RU000682"/>
    </source>
</evidence>
<evidence type="ECO:0000256" key="4">
    <source>
        <dbReference type="ARBA" id="ARBA00023054"/>
    </source>
</evidence>
<keyword evidence="3" id="KW-0805">Transcription regulation</keyword>
<feature type="DNA-binding region" description="Homeobox" evidence="9">
    <location>
        <begin position="28"/>
        <end position="87"/>
    </location>
</feature>
<keyword evidence="14" id="KW-1185">Reference proteome</keyword>
<dbReference type="InterPro" id="IPR017970">
    <property type="entry name" value="Homeobox_CS"/>
</dbReference>
<dbReference type="OrthoDB" id="1515643at2759"/>
<evidence type="ECO:0000256" key="5">
    <source>
        <dbReference type="ARBA" id="ARBA00023125"/>
    </source>
</evidence>
<dbReference type="Gene3D" id="1.10.10.60">
    <property type="entry name" value="Homeodomain-like"/>
    <property type="match status" value="1"/>
</dbReference>
<comment type="subcellular location">
    <subcellularLocation>
        <location evidence="1 9 10">Nucleus</location>
    </subcellularLocation>
</comment>
<gene>
    <name evidence="13" type="ORF">JCGZ_10499</name>
</gene>
<dbReference type="EMBL" id="KK914479">
    <property type="protein sequence ID" value="KDP35727.1"/>
    <property type="molecule type" value="Genomic_DNA"/>
</dbReference>
<dbReference type="InterPro" id="IPR000047">
    <property type="entry name" value="HTH_motif"/>
</dbReference>
<dbReference type="PANTHER" id="PTHR45654:SF9">
    <property type="entry name" value="HOMEOBOX-LEUCINE ZIPPER PROTEIN HDG10-RELATED"/>
    <property type="match status" value="1"/>
</dbReference>
<evidence type="ECO:0000256" key="8">
    <source>
        <dbReference type="ARBA" id="ARBA00023242"/>
    </source>
</evidence>
<evidence type="ECO:0000256" key="9">
    <source>
        <dbReference type="PROSITE-ProRule" id="PRU00108"/>
    </source>
</evidence>
<evidence type="ECO:0000256" key="2">
    <source>
        <dbReference type="ARBA" id="ARBA00006789"/>
    </source>
</evidence>
<dbReference type="SUPFAM" id="SSF46689">
    <property type="entry name" value="Homeodomain-like"/>
    <property type="match status" value="1"/>
</dbReference>
<evidence type="ECO:0000256" key="1">
    <source>
        <dbReference type="ARBA" id="ARBA00004123"/>
    </source>
</evidence>
<dbReference type="InterPro" id="IPR042160">
    <property type="entry name" value="HD-Zip_IV"/>
</dbReference>
<comment type="similarity">
    <text evidence="2">Belongs to the HD-ZIP homeobox family. Class IV subfamily.</text>
</comment>
<evidence type="ECO:0000256" key="11">
    <source>
        <dbReference type="SAM" id="MobiDB-lite"/>
    </source>
</evidence>
<protein>
    <recommendedName>
        <fullName evidence="12">Homeobox domain-containing protein</fullName>
    </recommendedName>
</protein>
<dbReference type="Pfam" id="PF00046">
    <property type="entry name" value="Homeodomain"/>
    <property type="match status" value="1"/>
</dbReference>
<feature type="region of interest" description="Disordered" evidence="11">
    <location>
        <begin position="1"/>
        <end position="37"/>
    </location>
</feature>
<dbReference type="GO" id="GO:0005634">
    <property type="term" value="C:nucleus"/>
    <property type="evidence" value="ECO:0007669"/>
    <property type="project" value="UniProtKB-SubCell"/>
</dbReference>
<dbReference type="GO" id="GO:0000981">
    <property type="term" value="F:DNA-binding transcription factor activity, RNA polymerase II-specific"/>
    <property type="evidence" value="ECO:0007669"/>
    <property type="project" value="InterPro"/>
</dbReference>
<dbReference type="FunFam" id="1.10.10.60:FF:000229">
    <property type="entry name" value="Homeobox-leucine zipper protein HDG1"/>
    <property type="match status" value="1"/>
</dbReference>
<sequence length="155" mass="17695">MDLSIVSGSGGGGASGDEQEASNNNRKGKKTYHRHTNRQIQQLEAFFKECPHPDENQRRQLSKELGLETKQIKFWFQNKRTQTKSQNERADNSVLRAENERIQCENLAIREALKNVICPSCGGPPFGEEERQHSLQKLQLENAHLKEEASFSFLL</sequence>
<keyword evidence="5 9" id="KW-0238">DNA-binding</keyword>
<dbReference type="Proteomes" id="UP000027138">
    <property type="component" value="Unassembled WGS sequence"/>
</dbReference>
<evidence type="ECO:0000313" key="14">
    <source>
        <dbReference type="Proteomes" id="UP000027138"/>
    </source>
</evidence>
<dbReference type="GO" id="GO:0003677">
    <property type="term" value="F:DNA binding"/>
    <property type="evidence" value="ECO:0007669"/>
    <property type="project" value="UniProtKB-UniRule"/>
</dbReference>
<evidence type="ECO:0000313" key="13">
    <source>
        <dbReference type="EMBL" id="KDP35727.1"/>
    </source>
</evidence>
<keyword evidence="4" id="KW-0175">Coiled coil</keyword>
<accession>A0A067KI17</accession>
<keyword evidence="8 9" id="KW-0539">Nucleus</keyword>
<feature type="domain" description="Homeobox" evidence="12">
    <location>
        <begin position="26"/>
        <end position="86"/>
    </location>
</feature>
<organism evidence="13 14">
    <name type="scientific">Jatropha curcas</name>
    <name type="common">Barbados nut</name>
    <dbReference type="NCBI Taxonomy" id="180498"/>
    <lineage>
        <taxon>Eukaryota</taxon>
        <taxon>Viridiplantae</taxon>
        <taxon>Streptophyta</taxon>
        <taxon>Embryophyta</taxon>
        <taxon>Tracheophyta</taxon>
        <taxon>Spermatophyta</taxon>
        <taxon>Magnoliopsida</taxon>
        <taxon>eudicotyledons</taxon>
        <taxon>Gunneridae</taxon>
        <taxon>Pentapetalae</taxon>
        <taxon>rosids</taxon>
        <taxon>fabids</taxon>
        <taxon>Malpighiales</taxon>
        <taxon>Euphorbiaceae</taxon>
        <taxon>Crotonoideae</taxon>
        <taxon>Jatropheae</taxon>
        <taxon>Jatropha</taxon>
    </lineage>
</organism>
<evidence type="ECO:0000256" key="7">
    <source>
        <dbReference type="ARBA" id="ARBA00023163"/>
    </source>
</evidence>
<name>A0A067KI17_JATCU</name>
<dbReference type="SMART" id="SM00389">
    <property type="entry name" value="HOX"/>
    <property type="match status" value="1"/>
</dbReference>
<dbReference type="CDD" id="cd00086">
    <property type="entry name" value="homeodomain"/>
    <property type="match status" value="1"/>
</dbReference>
<dbReference type="InterPro" id="IPR009057">
    <property type="entry name" value="Homeodomain-like_sf"/>
</dbReference>
<dbReference type="PROSITE" id="PS00027">
    <property type="entry name" value="HOMEOBOX_1"/>
    <property type="match status" value="1"/>
</dbReference>
<dbReference type="InterPro" id="IPR001356">
    <property type="entry name" value="HD"/>
</dbReference>